<feature type="transmembrane region" description="Helical" evidence="1">
    <location>
        <begin position="40"/>
        <end position="62"/>
    </location>
</feature>
<accession>A0A6J7DX23</accession>
<keyword evidence="1" id="KW-1133">Transmembrane helix</keyword>
<gene>
    <name evidence="2" type="ORF">UFOPK3376_00980</name>
</gene>
<name>A0A6J7DX23_9ZZZZ</name>
<organism evidence="2">
    <name type="scientific">freshwater metagenome</name>
    <dbReference type="NCBI Taxonomy" id="449393"/>
    <lineage>
        <taxon>unclassified sequences</taxon>
        <taxon>metagenomes</taxon>
        <taxon>ecological metagenomes</taxon>
    </lineage>
</organism>
<sequence>MSCENGEMSLRTLRTLCAAVFVSGIAGLIISSVAGNNNGIVLTIGMTTAVAAISLLAASSVVRREPIDAFEEADAERLEAQVQGLIDTGAPEALVRNLARDAMRLGRRA</sequence>
<protein>
    <submittedName>
        <fullName evidence="2">Unannotated protein</fullName>
    </submittedName>
</protein>
<feature type="transmembrane region" description="Helical" evidence="1">
    <location>
        <begin position="12"/>
        <end position="34"/>
    </location>
</feature>
<proteinExistence type="predicted"/>
<evidence type="ECO:0000256" key="1">
    <source>
        <dbReference type="SAM" id="Phobius"/>
    </source>
</evidence>
<keyword evidence="1" id="KW-0812">Transmembrane</keyword>
<reference evidence="2" key="1">
    <citation type="submission" date="2020-05" db="EMBL/GenBank/DDBJ databases">
        <authorList>
            <person name="Chiriac C."/>
            <person name="Salcher M."/>
            <person name="Ghai R."/>
            <person name="Kavagutti S V."/>
        </authorList>
    </citation>
    <scope>NUCLEOTIDE SEQUENCE</scope>
</reference>
<dbReference type="EMBL" id="CAFBLP010000018">
    <property type="protein sequence ID" value="CAB4873535.1"/>
    <property type="molecule type" value="Genomic_DNA"/>
</dbReference>
<evidence type="ECO:0000313" key="2">
    <source>
        <dbReference type="EMBL" id="CAB4873535.1"/>
    </source>
</evidence>
<keyword evidence="1" id="KW-0472">Membrane</keyword>
<dbReference type="AlphaFoldDB" id="A0A6J7DX23"/>